<name>A0A9D0ZQP4_9FIRM</name>
<reference evidence="1" key="1">
    <citation type="submission" date="2020-10" db="EMBL/GenBank/DDBJ databases">
        <authorList>
            <person name="Gilroy R."/>
        </authorList>
    </citation>
    <scope>NUCLEOTIDE SEQUENCE</scope>
    <source>
        <strain evidence="1">ChiSjej6B24-2974</strain>
    </source>
</reference>
<gene>
    <name evidence="1" type="ORF">IAA52_12235</name>
</gene>
<accession>A0A9D0ZQP4</accession>
<dbReference type="AlphaFoldDB" id="A0A9D0ZQP4"/>
<dbReference type="EMBL" id="DVFZ01000114">
    <property type="protein sequence ID" value="HIQ83851.1"/>
    <property type="molecule type" value="Genomic_DNA"/>
</dbReference>
<dbReference type="Gene3D" id="1.20.1260.10">
    <property type="match status" value="1"/>
</dbReference>
<reference evidence="1" key="2">
    <citation type="journal article" date="2021" name="PeerJ">
        <title>Extensive microbial diversity within the chicken gut microbiome revealed by metagenomics and culture.</title>
        <authorList>
            <person name="Gilroy R."/>
            <person name="Ravi A."/>
            <person name="Getino M."/>
            <person name="Pursley I."/>
            <person name="Horton D.L."/>
            <person name="Alikhan N.F."/>
            <person name="Baker D."/>
            <person name="Gharbi K."/>
            <person name="Hall N."/>
            <person name="Watson M."/>
            <person name="Adriaenssens E.M."/>
            <person name="Foster-Nyarko E."/>
            <person name="Jarju S."/>
            <person name="Secka A."/>
            <person name="Antonio M."/>
            <person name="Oren A."/>
            <person name="Chaudhuri R.R."/>
            <person name="La Ragione R."/>
            <person name="Hildebrand F."/>
            <person name="Pallen M.J."/>
        </authorList>
    </citation>
    <scope>NUCLEOTIDE SEQUENCE</scope>
    <source>
        <strain evidence="1">ChiSjej6B24-2974</strain>
    </source>
</reference>
<evidence type="ECO:0000313" key="1">
    <source>
        <dbReference type="EMBL" id="HIQ83851.1"/>
    </source>
</evidence>
<dbReference type="Pfam" id="PF07875">
    <property type="entry name" value="Coat_F"/>
    <property type="match status" value="1"/>
</dbReference>
<organism evidence="1 2">
    <name type="scientific">Candidatus Pullichristensenella stercorigallinarum</name>
    <dbReference type="NCBI Taxonomy" id="2840909"/>
    <lineage>
        <taxon>Bacteria</taxon>
        <taxon>Bacillati</taxon>
        <taxon>Bacillota</taxon>
        <taxon>Clostridia</taxon>
        <taxon>Candidatus Pullichristensenella</taxon>
    </lineage>
</organism>
<protein>
    <submittedName>
        <fullName evidence="1">Spore coat protein</fullName>
    </submittedName>
</protein>
<dbReference type="InterPro" id="IPR012851">
    <property type="entry name" value="Spore_coat_CotF-like"/>
</dbReference>
<proteinExistence type="predicted"/>
<keyword evidence="1" id="KW-0946">Virion</keyword>
<dbReference type="InterPro" id="IPR012347">
    <property type="entry name" value="Ferritin-like"/>
</dbReference>
<comment type="caution">
    <text evidence="1">The sequence shown here is derived from an EMBL/GenBank/DDBJ whole genome shotgun (WGS) entry which is preliminary data.</text>
</comment>
<evidence type="ECO:0000313" key="2">
    <source>
        <dbReference type="Proteomes" id="UP000824260"/>
    </source>
</evidence>
<keyword evidence="1" id="KW-0167">Capsid protein</keyword>
<dbReference type="Proteomes" id="UP000824260">
    <property type="component" value="Unassembled WGS sequence"/>
</dbReference>
<sequence>MNDRFIMENLLLTTKGVCDLYMHGTIESGTRNVHDTFDKALNKSLCMQDELYQKMASKGWYPTQQAEQQKIDQVRQKFSGQA</sequence>